<feature type="compositionally biased region" description="Acidic residues" evidence="1">
    <location>
        <begin position="65"/>
        <end position="78"/>
    </location>
</feature>
<name>A0A0D2M853_9CHLO</name>
<dbReference type="AlphaFoldDB" id="A0A0D2M853"/>
<feature type="transmembrane region" description="Helical" evidence="2">
    <location>
        <begin position="21"/>
        <end position="42"/>
    </location>
</feature>
<evidence type="ECO:0000256" key="2">
    <source>
        <dbReference type="SAM" id="Phobius"/>
    </source>
</evidence>
<feature type="non-terminal residue" evidence="3">
    <location>
        <position position="1"/>
    </location>
</feature>
<feature type="region of interest" description="Disordered" evidence="1">
    <location>
        <begin position="52"/>
        <end position="78"/>
    </location>
</feature>
<proteinExistence type="predicted"/>
<keyword evidence="2" id="KW-0812">Transmembrane</keyword>
<reference evidence="3 4" key="1">
    <citation type="journal article" date="2013" name="BMC Genomics">
        <title>Reconstruction of the lipid metabolism for the microalga Monoraphidium neglectum from its genome sequence reveals characteristics suitable for biofuel production.</title>
        <authorList>
            <person name="Bogen C."/>
            <person name="Al-Dilaimi A."/>
            <person name="Albersmeier A."/>
            <person name="Wichmann J."/>
            <person name="Grundmann M."/>
            <person name="Rupp O."/>
            <person name="Lauersen K.J."/>
            <person name="Blifernez-Klassen O."/>
            <person name="Kalinowski J."/>
            <person name="Goesmann A."/>
            <person name="Mussgnug J.H."/>
            <person name="Kruse O."/>
        </authorList>
    </citation>
    <scope>NUCLEOTIDE SEQUENCE [LARGE SCALE GENOMIC DNA]</scope>
    <source>
        <strain evidence="3 4">SAG 48.87</strain>
    </source>
</reference>
<dbReference type="Proteomes" id="UP000054498">
    <property type="component" value="Unassembled WGS sequence"/>
</dbReference>
<evidence type="ECO:0000256" key="1">
    <source>
        <dbReference type="SAM" id="MobiDB-lite"/>
    </source>
</evidence>
<keyword evidence="4" id="KW-1185">Reference proteome</keyword>
<dbReference type="KEGG" id="mng:MNEG_16333"/>
<accession>A0A0D2M853</accession>
<gene>
    <name evidence="3" type="ORF">MNEG_16333</name>
</gene>
<keyword evidence="2" id="KW-1133">Transmembrane helix</keyword>
<dbReference type="EMBL" id="KK106464">
    <property type="protein sequence ID" value="KIY91630.1"/>
    <property type="molecule type" value="Genomic_DNA"/>
</dbReference>
<dbReference type="GeneID" id="25734082"/>
<organism evidence="3 4">
    <name type="scientific">Monoraphidium neglectum</name>
    <dbReference type="NCBI Taxonomy" id="145388"/>
    <lineage>
        <taxon>Eukaryota</taxon>
        <taxon>Viridiplantae</taxon>
        <taxon>Chlorophyta</taxon>
        <taxon>core chlorophytes</taxon>
        <taxon>Chlorophyceae</taxon>
        <taxon>CS clade</taxon>
        <taxon>Sphaeropleales</taxon>
        <taxon>Selenastraceae</taxon>
        <taxon>Monoraphidium</taxon>
    </lineage>
</organism>
<evidence type="ECO:0000313" key="3">
    <source>
        <dbReference type="EMBL" id="KIY91630.1"/>
    </source>
</evidence>
<protein>
    <submittedName>
        <fullName evidence="3">Uncharacterized protein</fullName>
    </submittedName>
</protein>
<evidence type="ECO:0000313" key="4">
    <source>
        <dbReference type="Proteomes" id="UP000054498"/>
    </source>
</evidence>
<keyword evidence="2" id="KW-0472">Membrane</keyword>
<dbReference type="RefSeq" id="XP_013890650.1">
    <property type="nucleotide sequence ID" value="XM_014035196.1"/>
</dbReference>
<sequence>AGLQEKATFLQVFGGKPVFSAFIRAPAWAAALLLPLGLLVLWPQVPQGPAAQRAAAAAARRDEGDVAADEEESLPLAR</sequence>